<gene>
    <name evidence="1" type="ORF">TVAG_426990</name>
</gene>
<keyword evidence="2" id="KW-1185">Reference proteome</keyword>
<dbReference type="VEuPathDB" id="TrichDB:TVAG_426990"/>
<dbReference type="InParanoid" id="A2FNN2"/>
<dbReference type="VEuPathDB" id="TrichDB:TVAGG3_0417240"/>
<protein>
    <submittedName>
        <fullName evidence="1">Uncharacterized protein</fullName>
    </submittedName>
</protein>
<dbReference type="RefSeq" id="XP_001306401.1">
    <property type="nucleotide sequence ID" value="XM_001306400.1"/>
</dbReference>
<reference evidence="1" key="2">
    <citation type="journal article" date="2007" name="Science">
        <title>Draft genome sequence of the sexually transmitted pathogen Trichomonas vaginalis.</title>
        <authorList>
            <person name="Carlton J.M."/>
            <person name="Hirt R.P."/>
            <person name="Silva J.C."/>
            <person name="Delcher A.L."/>
            <person name="Schatz M."/>
            <person name="Zhao Q."/>
            <person name="Wortman J.R."/>
            <person name="Bidwell S.L."/>
            <person name="Alsmark U.C.M."/>
            <person name="Besteiro S."/>
            <person name="Sicheritz-Ponten T."/>
            <person name="Noel C.J."/>
            <person name="Dacks J.B."/>
            <person name="Foster P.G."/>
            <person name="Simillion C."/>
            <person name="Van de Peer Y."/>
            <person name="Miranda-Saavedra D."/>
            <person name="Barton G.J."/>
            <person name="Westrop G.D."/>
            <person name="Mueller S."/>
            <person name="Dessi D."/>
            <person name="Fiori P.L."/>
            <person name="Ren Q."/>
            <person name="Paulsen I."/>
            <person name="Zhang H."/>
            <person name="Bastida-Corcuera F.D."/>
            <person name="Simoes-Barbosa A."/>
            <person name="Brown M.T."/>
            <person name="Hayes R.D."/>
            <person name="Mukherjee M."/>
            <person name="Okumura C.Y."/>
            <person name="Schneider R."/>
            <person name="Smith A.J."/>
            <person name="Vanacova S."/>
            <person name="Villalvazo M."/>
            <person name="Haas B.J."/>
            <person name="Pertea M."/>
            <person name="Feldblyum T.V."/>
            <person name="Utterback T.R."/>
            <person name="Shu C.L."/>
            <person name="Osoegawa K."/>
            <person name="de Jong P.J."/>
            <person name="Hrdy I."/>
            <person name="Horvathova L."/>
            <person name="Zubacova Z."/>
            <person name="Dolezal P."/>
            <person name="Malik S.B."/>
            <person name="Logsdon J.M. Jr."/>
            <person name="Henze K."/>
            <person name="Gupta A."/>
            <person name="Wang C.C."/>
            <person name="Dunne R.L."/>
            <person name="Upcroft J.A."/>
            <person name="Upcroft P."/>
            <person name="White O."/>
            <person name="Salzberg S.L."/>
            <person name="Tang P."/>
            <person name="Chiu C.-H."/>
            <person name="Lee Y.-S."/>
            <person name="Embley T.M."/>
            <person name="Coombs G.H."/>
            <person name="Mottram J.C."/>
            <person name="Tachezy J."/>
            <person name="Fraser-Liggett C.M."/>
            <person name="Johnson P.J."/>
        </authorList>
    </citation>
    <scope>NUCLEOTIDE SEQUENCE [LARGE SCALE GENOMIC DNA]</scope>
    <source>
        <strain evidence="1">G3</strain>
    </source>
</reference>
<dbReference type="KEGG" id="tva:4751190"/>
<accession>A2FNN2</accession>
<organism evidence="1 2">
    <name type="scientific">Trichomonas vaginalis (strain ATCC PRA-98 / G3)</name>
    <dbReference type="NCBI Taxonomy" id="412133"/>
    <lineage>
        <taxon>Eukaryota</taxon>
        <taxon>Metamonada</taxon>
        <taxon>Parabasalia</taxon>
        <taxon>Trichomonadida</taxon>
        <taxon>Trichomonadidae</taxon>
        <taxon>Trichomonas</taxon>
    </lineage>
</organism>
<evidence type="ECO:0000313" key="1">
    <source>
        <dbReference type="EMBL" id="EAX93471.1"/>
    </source>
</evidence>
<sequence length="115" mass="13490">MECKHLFNFDVKVKDKFDVFRLDTIDSQIVSPADFKPCFKRKTIVDLTVIDIIFKIFSLRDAHCFNIGLIDKHDSNIEGHASNQAKKWLKRGQDFRIIDFLPFKKKENMGTLIQN</sequence>
<proteinExistence type="predicted"/>
<dbReference type="EMBL" id="DS113910">
    <property type="protein sequence ID" value="EAX93471.1"/>
    <property type="molecule type" value="Genomic_DNA"/>
</dbReference>
<dbReference type="Proteomes" id="UP000001542">
    <property type="component" value="Unassembled WGS sequence"/>
</dbReference>
<dbReference type="AlphaFoldDB" id="A2FNN2"/>
<name>A2FNN2_TRIV3</name>
<reference evidence="1" key="1">
    <citation type="submission" date="2006-10" db="EMBL/GenBank/DDBJ databases">
        <authorList>
            <person name="Amadeo P."/>
            <person name="Zhao Q."/>
            <person name="Wortman J."/>
            <person name="Fraser-Liggett C."/>
            <person name="Carlton J."/>
        </authorList>
    </citation>
    <scope>NUCLEOTIDE SEQUENCE</scope>
    <source>
        <strain evidence="1">G3</strain>
    </source>
</reference>
<evidence type="ECO:0000313" key="2">
    <source>
        <dbReference type="Proteomes" id="UP000001542"/>
    </source>
</evidence>